<dbReference type="Pfam" id="PF13609">
    <property type="entry name" value="Porin_4"/>
    <property type="match status" value="1"/>
</dbReference>
<feature type="signal peptide" evidence="1">
    <location>
        <begin position="1"/>
        <end position="20"/>
    </location>
</feature>
<feature type="chain" id="PRO_5015440411" description="Porin domain-containing protein" evidence="1">
    <location>
        <begin position="21"/>
        <end position="292"/>
    </location>
</feature>
<comment type="caution">
    <text evidence="3">The sequence shown here is derived from an EMBL/GenBank/DDBJ whole genome shotgun (WGS) entry which is preliminary data.</text>
</comment>
<accession>A0A2T8HR06</accession>
<evidence type="ECO:0000313" key="3">
    <source>
        <dbReference type="EMBL" id="PVH27858.1"/>
    </source>
</evidence>
<feature type="domain" description="Porin" evidence="2">
    <location>
        <begin position="7"/>
        <end position="281"/>
    </location>
</feature>
<name>A0A2T8HR06_9RHOB</name>
<dbReference type="EMBL" id="QDKM01000008">
    <property type="protein sequence ID" value="PVH27858.1"/>
    <property type="molecule type" value="Genomic_DNA"/>
</dbReference>
<evidence type="ECO:0000313" key="4">
    <source>
        <dbReference type="Proteomes" id="UP000245911"/>
    </source>
</evidence>
<sequence length="292" mass="29697">MKKILLATTALALSAGLANAQAVTISGEGRMGIVGMNTGGGWTWSQENRLQFNFNVAVESDHGLTFGAWSRARINTMSTGVFSESRVWVESNGLRLTFGNVDGAIRGAGTAFGYAGGCSVGYVGGNLCGDTAGLVTYPGVTQGQNSTGNLATTRTRIDYSMGDTRVAISHDRVGATEVGARTSFDAFTVAAGYTTSGTGIWTVSGHYNGGAWGVGALVAHDSTATNWQLSGSVALGGGDLYAYVGRVAAAPGNTRAYGLSYGYGLGGGAVLTAGYEAVGTDRSATIGVAFGF</sequence>
<keyword evidence="1" id="KW-0732">Signal</keyword>
<dbReference type="OrthoDB" id="7326315at2"/>
<gene>
    <name evidence="3" type="ORF">DDE20_15205</name>
</gene>
<dbReference type="InterPro" id="IPR023614">
    <property type="entry name" value="Porin_dom_sf"/>
</dbReference>
<organism evidence="3 4">
    <name type="scientific">Pararhodobacter oceanensis</name>
    <dbReference type="NCBI Taxonomy" id="2172121"/>
    <lineage>
        <taxon>Bacteria</taxon>
        <taxon>Pseudomonadati</taxon>
        <taxon>Pseudomonadota</taxon>
        <taxon>Alphaproteobacteria</taxon>
        <taxon>Rhodobacterales</taxon>
        <taxon>Paracoccaceae</taxon>
        <taxon>Pararhodobacter</taxon>
    </lineage>
</organism>
<dbReference type="GO" id="GO:0016020">
    <property type="term" value="C:membrane"/>
    <property type="evidence" value="ECO:0007669"/>
    <property type="project" value="InterPro"/>
</dbReference>
<reference evidence="3 4" key="1">
    <citation type="submission" date="2018-04" db="EMBL/GenBank/DDBJ databases">
        <title>Pararhodobacter oceanense sp. nov., isolated from marine intertidal sediment.</title>
        <authorList>
            <person name="Wang X.-L."/>
            <person name="Du Z.-J."/>
        </authorList>
    </citation>
    <scope>NUCLEOTIDE SEQUENCE [LARGE SCALE GENOMIC DNA]</scope>
    <source>
        <strain evidence="3 4">AM505</strain>
    </source>
</reference>
<keyword evidence="4" id="KW-1185">Reference proteome</keyword>
<dbReference type="AlphaFoldDB" id="A0A2T8HR06"/>
<protein>
    <recommendedName>
        <fullName evidence="2">Porin domain-containing protein</fullName>
    </recommendedName>
</protein>
<evidence type="ECO:0000256" key="1">
    <source>
        <dbReference type="SAM" id="SignalP"/>
    </source>
</evidence>
<dbReference type="InterPro" id="IPR033900">
    <property type="entry name" value="Gram_neg_porin_domain"/>
</dbReference>
<dbReference type="Proteomes" id="UP000245911">
    <property type="component" value="Unassembled WGS sequence"/>
</dbReference>
<evidence type="ECO:0000259" key="2">
    <source>
        <dbReference type="Pfam" id="PF13609"/>
    </source>
</evidence>
<proteinExistence type="predicted"/>
<dbReference type="Gene3D" id="2.40.160.10">
    <property type="entry name" value="Porin"/>
    <property type="match status" value="1"/>
</dbReference>
<dbReference type="GO" id="GO:0015288">
    <property type="term" value="F:porin activity"/>
    <property type="evidence" value="ECO:0007669"/>
    <property type="project" value="InterPro"/>
</dbReference>
<dbReference type="RefSeq" id="WP_116559378.1">
    <property type="nucleotide sequence ID" value="NZ_QDKM01000008.1"/>
</dbReference>
<dbReference type="SUPFAM" id="SSF56935">
    <property type="entry name" value="Porins"/>
    <property type="match status" value="1"/>
</dbReference>